<evidence type="ECO:0000313" key="2">
    <source>
        <dbReference type="Proteomes" id="UP000030645"/>
    </source>
</evidence>
<keyword evidence="2" id="KW-1185">Reference proteome</keyword>
<organism evidence="1 2">
    <name type="scientific">Morus notabilis</name>
    <dbReference type="NCBI Taxonomy" id="981085"/>
    <lineage>
        <taxon>Eukaryota</taxon>
        <taxon>Viridiplantae</taxon>
        <taxon>Streptophyta</taxon>
        <taxon>Embryophyta</taxon>
        <taxon>Tracheophyta</taxon>
        <taxon>Spermatophyta</taxon>
        <taxon>Magnoliopsida</taxon>
        <taxon>eudicotyledons</taxon>
        <taxon>Gunneridae</taxon>
        <taxon>Pentapetalae</taxon>
        <taxon>rosids</taxon>
        <taxon>fabids</taxon>
        <taxon>Rosales</taxon>
        <taxon>Moraceae</taxon>
        <taxon>Moreae</taxon>
        <taxon>Morus</taxon>
    </lineage>
</organism>
<protein>
    <submittedName>
        <fullName evidence="1">Uncharacterized protein</fullName>
    </submittedName>
</protein>
<name>W9RM25_9ROSA</name>
<sequence>MPSRSELAATVTVWLKNRATAVVHGETYKQFFKGSGERQVNGGDENGYRLRLNLPQAVVDHRQPSFGLAPSRLKPSVAIPSKPVDVEGEASDLELSIGDIQGSSPAIVIVGTSLKLCIPRVLGISKQIKLSPL</sequence>
<dbReference type="EMBL" id="KE345278">
    <property type="protein sequence ID" value="EXB97443.1"/>
    <property type="molecule type" value="Genomic_DNA"/>
</dbReference>
<evidence type="ECO:0000313" key="1">
    <source>
        <dbReference type="EMBL" id="EXB97443.1"/>
    </source>
</evidence>
<dbReference type="Proteomes" id="UP000030645">
    <property type="component" value="Unassembled WGS sequence"/>
</dbReference>
<accession>W9RM25</accession>
<proteinExistence type="predicted"/>
<reference evidence="2" key="1">
    <citation type="submission" date="2013-01" db="EMBL/GenBank/DDBJ databases">
        <title>Draft Genome Sequence of a Mulberry Tree, Morus notabilis C.K. Schneid.</title>
        <authorList>
            <person name="He N."/>
            <person name="Zhao S."/>
        </authorList>
    </citation>
    <scope>NUCLEOTIDE SEQUENCE</scope>
</reference>
<dbReference type="AlphaFoldDB" id="W9RM25"/>
<gene>
    <name evidence="1" type="ORF">L484_012011</name>
</gene>